<evidence type="ECO:0000313" key="2">
    <source>
        <dbReference type="Proteomes" id="UP001160148"/>
    </source>
</evidence>
<proteinExistence type="predicted"/>
<evidence type="ECO:0000313" key="1">
    <source>
        <dbReference type="EMBL" id="CAI6371123.1"/>
    </source>
</evidence>
<organism evidence="1 2">
    <name type="scientific">Macrosiphum euphorbiae</name>
    <name type="common">potato aphid</name>
    <dbReference type="NCBI Taxonomy" id="13131"/>
    <lineage>
        <taxon>Eukaryota</taxon>
        <taxon>Metazoa</taxon>
        <taxon>Ecdysozoa</taxon>
        <taxon>Arthropoda</taxon>
        <taxon>Hexapoda</taxon>
        <taxon>Insecta</taxon>
        <taxon>Pterygota</taxon>
        <taxon>Neoptera</taxon>
        <taxon>Paraneoptera</taxon>
        <taxon>Hemiptera</taxon>
        <taxon>Sternorrhyncha</taxon>
        <taxon>Aphidomorpha</taxon>
        <taxon>Aphidoidea</taxon>
        <taxon>Aphididae</taxon>
        <taxon>Macrosiphini</taxon>
        <taxon>Macrosiphum</taxon>
    </lineage>
</organism>
<gene>
    <name evidence="1" type="ORF">MEUPH1_LOCUS25165</name>
</gene>
<accession>A0AAV0XS00</accession>
<dbReference type="Proteomes" id="UP001160148">
    <property type="component" value="Unassembled WGS sequence"/>
</dbReference>
<name>A0AAV0XS00_9HEMI</name>
<evidence type="ECO:0008006" key="3">
    <source>
        <dbReference type="Google" id="ProtNLM"/>
    </source>
</evidence>
<dbReference type="EMBL" id="CARXXK010000772">
    <property type="protein sequence ID" value="CAI6371123.1"/>
    <property type="molecule type" value="Genomic_DNA"/>
</dbReference>
<keyword evidence="2" id="KW-1185">Reference proteome</keyword>
<dbReference type="AlphaFoldDB" id="A0AAV0XS00"/>
<reference evidence="1 2" key="1">
    <citation type="submission" date="2023-01" db="EMBL/GenBank/DDBJ databases">
        <authorList>
            <person name="Whitehead M."/>
        </authorList>
    </citation>
    <scope>NUCLEOTIDE SEQUENCE [LARGE SCALE GENOMIC DNA]</scope>
</reference>
<sequence length="153" mass="17798">MFSVFNFLNKSISVNNAQLTKELVNEQDDDEYYVGNPSASNTVIKDNSDNLSIENVEIDFNKKDVELEIGDKNTGPLQPILNNYPKTISGNQHRSSSAKYYKDYFWLDYSIKSDAVYCFCCRMYSINDQNEVFVKSGFRNWKKVSFFQQINFN</sequence>
<protein>
    <recommendedName>
        <fullName evidence="3">TTF-type domain-containing protein</fullName>
    </recommendedName>
</protein>
<comment type="caution">
    <text evidence="1">The sequence shown here is derived from an EMBL/GenBank/DDBJ whole genome shotgun (WGS) entry which is preliminary data.</text>
</comment>